<comment type="caution">
    <text evidence="1">The sequence shown here is derived from an EMBL/GenBank/DDBJ whole genome shotgun (WGS) entry which is preliminary data.</text>
</comment>
<dbReference type="AlphaFoldDB" id="A0AAV0JFA0"/>
<name>A0AAV0JFA0_9ROSI</name>
<protein>
    <submittedName>
        <fullName evidence="1">Uncharacterized protein</fullName>
    </submittedName>
</protein>
<proteinExistence type="predicted"/>
<reference evidence="1" key="1">
    <citation type="submission" date="2022-08" db="EMBL/GenBank/DDBJ databases">
        <authorList>
            <person name="Gutierrez-Valencia J."/>
        </authorList>
    </citation>
    <scope>NUCLEOTIDE SEQUENCE</scope>
</reference>
<accession>A0AAV0JFA0</accession>
<organism evidence="1 2">
    <name type="scientific">Linum tenue</name>
    <dbReference type="NCBI Taxonomy" id="586396"/>
    <lineage>
        <taxon>Eukaryota</taxon>
        <taxon>Viridiplantae</taxon>
        <taxon>Streptophyta</taxon>
        <taxon>Embryophyta</taxon>
        <taxon>Tracheophyta</taxon>
        <taxon>Spermatophyta</taxon>
        <taxon>Magnoliopsida</taxon>
        <taxon>eudicotyledons</taxon>
        <taxon>Gunneridae</taxon>
        <taxon>Pentapetalae</taxon>
        <taxon>rosids</taxon>
        <taxon>fabids</taxon>
        <taxon>Malpighiales</taxon>
        <taxon>Linaceae</taxon>
        <taxon>Linum</taxon>
    </lineage>
</organism>
<sequence>MAMGSWFIVTSTRSGNPGTTNRSESELRVASTPFSLSSKSAPWCMLRRQSKVKAENPLKVILGTPNFLATVLVNGRQTSEITQLGLGLSSSKSFSMGFSRACTEYRRAAPWPREGSWSSVSQCFGSRPTPSSDGSSSSATVIWTPVDSTARETVPRIRPALTGVVMMVTTTPCWARSLAMSVMGSKWPCAMKGTRTKWSSEAMVEGSLEE</sequence>
<evidence type="ECO:0000313" key="1">
    <source>
        <dbReference type="EMBL" id="CAI0407578.1"/>
    </source>
</evidence>
<dbReference type="EMBL" id="CAMGYJ010000004">
    <property type="protein sequence ID" value="CAI0407578.1"/>
    <property type="molecule type" value="Genomic_DNA"/>
</dbReference>
<gene>
    <name evidence="1" type="ORF">LITE_LOCUS13628</name>
</gene>
<dbReference type="Proteomes" id="UP001154282">
    <property type="component" value="Unassembled WGS sequence"/>
</dbReference>
<evidence type="ECO:0000313" key="2">
    <source>
        <dbReference type="Proteomes" id="UP001154282"/>
    </source>
</evidence>
<keyword evidence="2" id="KW-1185">Reference proteome</keyword>